<dbReference type="InterPro" id="IPR011990">
    <property type="entry name" value="TPR-like_helical_dom_sf"/>
</dbReference>
<comment type="caution">
    <text evidence="1">The sequence shown here is derived from an EMBL/GenBank/DDBJ whole genome shotgun (WGS) entry which is preliminary data.</text>
</comment>
<proteinExistence type="predicted"/>
<organism evidence="1 2">
    <name type="scientific">Runella defluvii</name>
    <dbReference type="NCBI Taxonomy" id="370973"/>
    <lineage>
        <taxon>Bacteria</taxon>
        <taxon>Pseudomonadati</taxon>
        <taxon>Bacteroidota</taxon>
        <taxon>Cytophagia</taxon>
        <taxon>Cytophagales</taxon>
        <taxon>Spirosomataceae</taxon>
        <taxon>Runella</taxon>
    </lineage>
</organism>
<accession>A0A7W5ZQY4</accession>
<dbReference type="AlphaFoldDB" id="A0A7W5ZQY4"/>
<dbReference type="Proteomes" id="UP000541352">
    <property type="component" value="Unassembled WGS sequence"/>
</dbReference>
<sequence length="504" mass="57763">MFSIFASIDQLPALQAIIDSEFRLNEVVSVKEMPSIGEEITNRFLVIRDHEIFIPIDWANEAPPFLLPYPLEFSAQNLLAVVYTKLGNYEKAYELAEFNPFLLRDIDTLKCLQHGVQVRITEEPFTKLPSFEMYRYWHNTAVMAHYGELTHFVHYVTIKKYYQKALEAAPDDEWRAFTGKHYASLLLDADELSEAEWLVNQCRDTAISEDAQFELLAVLCAIWIKKIQVPYDTELLQQIKNTLATLVSYYEQRQNGAQAALLLTDASQIANLTDSFAESLGYINRAIALLRQEDIPELVANAHYRKGTLLYTWAQNGNPQFLKPAMEAYQEALKLFTRDNAPEVFAEIHHHLGVIYSEIPDEVKKKGIWAAVSVSSFKEALRYFTRETNPYEYARICNSYANALTKYPEAAQSDNHAKALSFYREALDVRTAADYPHERALTLLNFLEIGWFVHHENEASEKALLGEMESYIAELPKLTSDASLLIEVAQHQEKLEKLRTLVGL</sequence>
<dbReference type="Gene3D" id="1.25.40.10">
    <property type="entry name" value="Tetratricopeptide repeat domain"/>
    <property type="match status" value="2"/>
</dbReference>
<gene>
    <name evidence="1" type="ORF">FHS57_005522</name>
</gene>
<reference evidence="1 2" key="1">
    <citation type="submission" date="2020-08" db="EMBL/GenBank/DDBJ databases">
        <title>Genomic Encyclopedia of Type Strains, Phase IV (KMG-IV): sequencing the most valuable type-strain genomes for metagenomic binning, comparative biology and taxonomic classification.</title>
        <authorList>
            <person name="Goeker M."/>
        </authorList>
    </citation>
    <scope>NUCLEOTIDE SEQUENCE [LARGE SCALE GENOMIC DNA]</scope>
    <source>
        <strain evidence="1 2">DSM 17976</strain>
    </source>
</reference>
<dbReference type="SUPFAM" id="SSF48452">
    <property type="entry name" value="TPR-like"/>
    <property type="match status" value="1"/>
</dbReference>
<name>A0A7W5ZQY4_9BACT</name>
<evidence type="ECO:0000313" key="2">
    <source>
        <dbReference type="Proteomes" id="UP000541352"/>
    </source>
</evidence>
<dbReference type="EMBL" id="JACIBY010000017">
    <property type="protein sequence ID" value="MBB3841494.1"/>
    <property type="molecule type" value="Genomic_DNA"/>
</dbReference>
<protein>
    <submittedName>
        <fullName evidence="1">Tetratricopeptide (TPR) repeat protein</fullName>
    </submittedName>
</protein>
<keyword evidence="2" id="KW-1185">Reference proteome</keyword>
<evidence type="ECO:0000313" key="1">
    <source>
        <dbReference type="EMBL" id="MBB3841494.1"/>
    </source>
</evidence>
<dbReference type="RefSeq" id="WP_183979198.1">
    <property type="nucleotide sequence ID" value="NZ_JACIBY010000017.1"/>
</dbReference>